<organism evidence="9 10">
    <name type="scientific">Mesomycoplasma conjunctivae (strain ATCC 25834 / NCTC 10147 / HRC/581)</name>
    <name type="common">Mycoplasma conjunctivae</name>
    <dbReference type="NCBI Taxonomy" id="572263"/>
    <lineage>
        <taxon>Bacteria</taxon>
        <taxon>Bacillati</taxon>
        <taxon>Mycoplasmatota</taxon>
        <taxon>Mycoplasmoidales</taxon>
        <taxon>Metamycoplasmataceae</taxon>
        <taxon>Mesomycoplasma</taxon>
    </lineage>
</organism>
<dbReference type="NCBIfam" id="NF033817">
    <property type="entry name" value="Mplas_variab_LP"/>
    <property type="match status" value="1"/>
</dbReference>
<evidence type="ECO:0000313" key="9">
    <source>
        <dbReference type="EMBL" id="CAT04905.1"/>
    </source>
</evidence>
<dbReference type="GO" id="GO:0005886">
    <property type="term" value="C:plasma membrane"/>
    <property type="evidence" value="ECO:0007669"/>
    <property type="project" value="UniProtKB-SubCell"/>
</dbReference>
<evidence type="ECO:0000256" key="5">
    <source>
        <dbReference type="ARBA" id="ARBA00023136"/>
    </source>
</evidence>
<dbReference type="KEGG" id="mco:MCJ_002140"/>
<evidence type="ECO:0000256" key="1">
    <source>
        <dbReference type="ARBA" id="ARBA00004193"/>
    </source>
</evidence>
<feature type="compositionally biased region" description="Polar residues" evidence="8">
    <location>
        <begin position="53"/>
        <end position="68"/>
    </location>
</feature>
<accession>C5J613</accession>
<evidence type="ECO:0000256" key="4">
    <source>
        <dbReference type="ARBA" id="ARBA00022737"/>
    </source>
</evidence>
<evidence type="ECO:0000256" key="6">
    <source>
        <dbReference type="ARBA" id="ARBA00023139"/>
    </source>
</evidence>
<protein>
    <submittedName>
        <fullName evidence="9">PUTATIVE Lipoprotein, putative</fullName>
    </submittedName>
</protein>
<evidence type="ECO:0000256" key="8">
    <source>
        <dbReference type="SAM" id="MobiDB-lite"/>
    </source>
</evidence>
<evidence type="ECO:0000256" key="3">
    <source>
        <dbReference type="ARBA" id="ARBA00022729"/>
    </source>
</evidence>
<dbReference type="EMBL" id="FM864216">
    <property type="protein sequence ID" value="CAT04905.1"/>
    <property type="molecule type" value="Genomic_DNA"/>
</dbReference>
<dbReference type="eggNOG" id="ENOG5030MS0">
    <property type="taxonomic scope" value="Bacteria"/>
</dbReference>
<evidence type="ECO:0000256" key="7">
    <source>
        <dbReference type="ARBA" id="ARBA00023288"/>
    </source>
</evidence>
<dbReference type="PROSITE" id="PS51257">
    <property type="entry name" value="PROKAR_LIPOPROTEIN"/>
    <property type="match status" value="1"/>
</dbReference>
<dbReference type="AlphaFoldDB" id="C5J613"/>
<reference evidence="10" key="1">
    <citation type="journal article" date="2009" name="BMC Bioinformatics">
        <title>The Mycoplasma conjunctivae genome sequencing, annotation and analysis.</title>
        <authorList>
            <person name="Calderon-Copete S.P."/>
            <person name="Wigger G."/>
            <person name="Wunderlin C."/>
            <person name="Schmidheini T."/>
            <person name="Frey J."/>
            <person name="Quail M.A."/>
            <person name="Falquet L."/>
        </authorList>
    </citation>
    <scope>NUCLEOTIDE SEQUENCE [LARGE SCALE GENOMIC DNA]</scope>
    <source>
        <strain evidence="10">ATCC 25834 / NCTC 10147 / HRC/581</strain>
    </source>
</reference>
<evidence type="ECO:0000313" key="10">
    <source>
        <dbReference type="Proteomes" id="UP000001491"/>
    </source>
</evidence>
<feature type="region of interest" description="Disordered" evidence="8">
    <location>
        <begin position="34"/>
        <end position="68"/>
    </location>
</feature>
<dbReference type="Proteomes" id="UP000001491">
    <property type="component" value="Chromosome"/>
</dbReference>
<dbReference type="InterPro" id="IPR049890">
    <property type="entry name" value="VlpA-F-like_signal"/>
</dbReference>
<comment type="subcellular location">
    <subcellularLocation>
        <location evidence="1">Cell membrane</location>
        <topology evidence="1">Lipid-anchor</topology>
    </subcellularLocation>
</comment>
<keyword evidence="4" id="KW-0677">Repeat</keyword>
<keyword evidence="6" id="KW-0564">Palmitate</keyword>
<keyword evidence="7 9" id="KW-0449">Lipoprotein</keyword>
<dbReference type="HOGENOM" id="CLU_650230_0_0_14"/>
<keyword evidence="2" id="KW-1003">Cell membrane</keyword>
<gene>
    <name evidence="9" type="ordered locus">MCJ_002140</name>
</gene>
<sequence>MMKKSLKKLFIFGSLSPVSLLPLIALSCAKLEKKQDDKSNATNNQKKQDDKSNATNNQNPTPGQQIKAKTTFEVKLNTNENIEFKARFKNFVNQLNQASQSNDDFVNVSVNFLGQSLSKKFTKDEFMQNIFNKVEKFDFTNLKPDIGTEEIFVQFETQSDAKEFETLLQKEFNNFYVTEKWFTNELKNAIDKVIKTKLIKNGKISLDDAKKNNKETEYQAAEKMILDFLKSQNVTLEKDIRITKINQDIRPAWSLNIELTNTKNNIKTKNVKLDFKKPKSDWNDNKINEENRVRTIGAKLANQLSELFDNSFIENLGKTIYLMVLIDDKNVISKVLSEKISKFIVNSLKKVGTFAFLEIKFIDRQANKLVNKIITPLVTKIENAAKNK</sequence>
<proteinExistence type="predicted"/>
<keyword evidence="10" id="KW-1185">Reference proteome</keyword>
<keyword evidence="5" id="KW-0472">Membrane</keyword>
<name>C5J613_MESCH</name>
<keyword evidence="3" id="KW-0732">Signal</keyword>
<evidence type="ECO:0000256" key="2">
    <source>
        <dbReference type="ARBA" id="ARBA00022475"/>
    </source>
</evidence>